<reference evidence="2 3" key="1">
    <citation type="submission" date="2019-04" db="EMBL/GenBank/DDBJ databases">
        <authorList>
            <person name="Liu A."/>
        </authorList>
    </citation>
    <scope>NUCLEOTIDE SEQUENCE [LARGE SCALE GENOMIC DNA]</scope>
    <source>
        <strain evidence="2 3">RZ03</strain>
    </source>
</reference>
<dbReference type="EMBL" id="SRSO01000044">
    <property type="protein sequence ID" value="TGV00416.1"/>
    <property type="molecule type" value="Genomic_DNA"/>
</dbReference>
<feature type="transmembrane region" description="Helical" evidence="1">
    <location>
        <begin position="26"/>
        <end position="47"/>
    </location>
</feature>
<gene>
    <name evidence="2" type="ORF">EM932_19765</name>
</gene>
<evidence type="ECO:0000313" key="2">
    <source>
        <dbReference type="EMBL" id="TGV00416.1"/>
    </source>
</evidence>
<keyword evidence="1" id="KW-1133">Transmembrane helix</keyword>
<evidence type="ECO:0000256" key="1">
    <source>
        <dbReference type="SAM" id="Phobius"/>
    </source>
</evidence>
<protein>
    <recommendedName>
        <fullName evidence="4">MotA/TolQ/ExbB proton channel domain-containing protein</fullName>
    </recommendedName>
</protein>
<proteinExistence type="predicted"/>
<name>A0A4S1DR65_9FLAO</name>
<dbReference type="RefSeq" id="WP_135878938.1">
    <property type="nucleotide sequence ID" value="NZ_SRSO01000044.1"/>
</dbReference>
<comment type="caution">
    <text evidence="2">The sequence shown here is derived from an EMBL/GenBank/DDBJ whole genome shotgun (WGS) entry which is preliminary data.</text>
</comment>
<keyword evidence="1" id="KW-0812">Transmembrane</keyword>
<evidence type="ECO:0000313" key="3">
    <source>
        <dbReference type="Proteomes" id="UP000307602"/>
    </source>
</evidence>
<accession>A0A4S1DR65</accession>
<evidence type="ECO:0008006" key="4">
    <source>
        <dbReference type="Google" id="ProtNLM"/>
    </source>
</evidence>
<organism evidence="2 3">
    <name type="scientific">Flavivirga rizhaonensis</name>
    <dbReference type="NCBI Taxonomy" id="2559571"/>
    <lineage>
        <taxon>Bacteria</taxon>
        <taxon>Pseudomonadati</taxon>
        <taxon>Bacteroidota</taxon>
        <taxon>Flavobacteriia</taxon>
        <taxon>Flavobacteriales</taxon>
        <taxon>Flavobacteriaceae</taxon>
        <taxon>Flavivirga</taxon>
    </lineage>
</organism>
<dbReference type="OrthoDB" id="1001678at2"/>
<feature type="transmembrane region" description="Helical" evidence="1">
    <location>
        <begin position="106"/>
        <end position="128"/>
    </location>
</feature>
<sequence length="134" mass="14652">MRTLYILQGRSFFSELVKRFYEGGPLFMSLILICLLVAIFFLIRGFLYLNKDGGVSKKMSALASDASLLGLVLGFLGSMIGLITAFDIVEATDIISTPRLAGGLKVSFLTTVFGSITFVLIRIGLIILKTFQKS</sequence>
<keyword evidence="1" id="KW-0472">Membrane</keyword>
<keyword evidence="3" id="KW-1185">Reference proteome</keyword>
<feature type="transmembrane region" description="Helical" evidence="1">
    <location>
        <begin position="68"/>
        <end position="86"/>
    </location>
</feature>
<dbReference type="AlphaFoldDB" id="A0A4S1DR65"/>
<dbReference type="Proteomes" id="UP000307602">
    <property type="component" value="Unassembled WGS sequence"/>
</dbReference>